<comment type="caution">
    <text evidence="2">The sequence shown here is derived from an EMBL/GenBank/DDBJ whole genome shotgun (WGS) entry which is preliminary data.</text>
</comment>
<keyword evidence="3" id="KW-1185">Reference proteome</keyword>
<evidence type="ECO:0000313" key="3">
    <source>
        <dbReference type="Proteomes" id="UP001597041"/>
    </source>
</evidence>
<dbReference type="InterPro" id="IPR012338">
    <property type="entry name" value="Beta-lactam/transpept-like"/>
</dbReference>
<dbReference type="Gene3D" id="3.40.710.10">
    <property type="entry name" value="DD-peptidase/beta-lactamase superfamily"/>
    <property type="match status" value="1"/>
</dbReference>
<dbReference type="PANTHER" id="PTHR35333">
    <property type="entry name" value="BETA-LACTAMASE"/>
    <property type="match status" value="1"/>
</dbReference>
<dbReference type="SUPFAM" id="SSF56601">
    <property type="entry name" value="beta-lactamase/transpeptidase-like"/>
    <property type="match status" value="1"/>
</dbReference>
<name>A0ABW3NDY7_9BACI</name>
<accession>A0ABW3NDY7</accession>
<dbReference type="EMBL" id="JBHTKK010000001">
    <property type="protein sequence ID" value="MFD1064615.1"/>
    <property type="molecule type" value="Genomic_DNA"/>
</dbReference>
<dbReference type="PANTHER" id="PTHR35333:SF3">
    <property type="entry name" value="BETA-LACTAMASE-TYPE TRANSPEPTIDASE FOLD CONTAINING PROTEIN"/>
    <property type="match status" value="1"/>
</dbReference>
<sequence length="263" mass="29583">MLSLNLLKNAIDSIKPLPPVKVSYLMQSGEEEIAFNHKEELRAASIIKLFILAAAYCKTERGHLDLSKQVYISPSDAAGGAGIISCLSEKQTYTYQQLLELMIIVSDNTATNALIDYIGWENLHVFIQQIGCKHTVLERKLMDEEAKKLGLENKTSCLDVMHLLHLFTEPNHILSQHSREQILTILGNQQLNSKLTAFSSYDPNIQTCHKTGELNEAEHDAAIFQTADRLFKAVVLTDRWTNNGQGQQFHLAAGARIYQYLKN</sequence>
<protein>
    <submittedName>
        <fullName evidence="2">Serine hydrolase</fullName>
    </submittedName>
</protein>
<dbReference type="RefSeq" id="WP_379590059.1">
    <property type="nucleotide sequence ID" value="NZ_JBHTKK010000001.1"/>
</dbReference>
<keyword evidence="2" id="KW-0378">Hydrolase</keyword>
<organism evidence="2 3">
    <name type="scientific">Oceanobacillus locisalsi</name>
    <dbReference type="NCBI Taxonomy" id="546107"/>
    <lineage>
        <taxon>Bacteria</taxon>
        <taxon>Bacillati</taxon>
        <taxon>Bacillota</taxon>
        <taxon>Bacilli</taxon>
        <taxon>Bacillales</taxon>
        <taxon>Bacillaceae</taxon>
        <taxon>Oceanobacillus</taxon>
    </lineage>
</organism>
<evidence type="ECO:0000259" key="1">
    <source>
        <dbReference type="Pfam" id="PF13354"/>
    </source>
</evidence>
<proteinExistence type="predicted"/>
<dbReference type="Pfam" id="PF13354">
    <property type="entry name" value="Beta-lactamase2"/>
    <property type="match status" value="1"/>
</dbReference>
<dbReference type="InterPro" id="IPR000871">
    <property type="entry name" value="Beta-lactam_class-A"/>
</dbReference>
<dbReference type="GO" id="GO:0016787">
    <property type="term" value="F:hydrolase activity"/>
    <property type="evidence" value="ECO:0007669"/>
    <property type="project" value="UniProtKB-KW"/>
</dbReference>
<dbReference type="InterPro" id="IPR045155">
    <property type="entry name" value="Beta-lactam_cat"/>
</dbReference>
<reference evidence="3" key="1">
    <citation type="journal article" date="2019" name="Int. J. Syst. Evol. Microbiol.">
        <title>The Global Catalogue of Microorganisms (GCM) 10K type strain sequencing project: providing services to taxonomists for standard genome sequencing and annotation.</title>
        <authorList>
            <consortium name="The Broad Institute Genomics Platform"/>
            <consortium name="The Broad Institute Genome Sequencing Center for Infectious Disease"/>
            <person name="Wu L."/>
            <person name="Ma J."/>
        </authorList>
    </citation>
    <scope>NUCLEOTIDE SEQUENCE [LARGE SCALE GENOMIC DNA]</scope>
    <source>
        <strain evidence="3">CCUG 56608</strain>
    </source>
</reference>
<feature type="domain" description="Beta-lactamase class A catalytic" evidence="1">
    <location>
        <begin position="28"/>
        <end position="237"/>
    </location>
</feature>
<evidence type="ECO:0000313" key="2">
    <source>
        <dbReference type="EMBL" id="MFD1064615.1"/>
    </source>
</evidence>
<dbReference type="Proteomes" id="UP001597041">
    <property type="component" value="Unassembled WGS sequence"/>
</dbReference>
<gene>
    <name evidence="2" type="ORF">ACFQ19_01125</name>
</gene>